<organism evidence="2 3">
    <name type="scientific">Candidatus Kuenenbacteria bacterium GW2011_GWA2_42_15</name>
    <dbReference type="NCBI Taxonomy" id="1618677"/>
    <lineage>
        <taxon>Bacteria</taxon>
        <taxon>Candidatus Kueneniibacteriota</taxon>
    </lineage>
</organism>
<keyword evidence="1" id="KW-0812">Transmembrane</keyword>
<evidence type="ECO:0008006" key="4">
    <source>
        <dbReference type="Google" id="ProtNLM"/>
    </source>
</evidence>
<feature type="transmembrane region" description="Helical" evidence="1">
    <location>
        <begin position="20"/>
        <end position="37"/>
    </location>
</feature>
<evidence type="ECO:0000313" key="3">
    <source>
        <dbReference type="Proteomes" id="UP000034516"/>
    </source>
</evidence>
<dbReference type="AlphaFoldDB" id="A0A0G0YVR9"/>
<protein>
    <recommendedName>
        <fullName evidence="4">DUF5666 domain-containing protein</fullName>
    </recommendedName>
</protein>
<evidence type="ECO:0000313" key="2">
    <source>
        <dbReference type="EMBL" id="KKS40679.1"/>
    </source>
</evidence>
<accession>A0A0G0YVR9</accession>
<dbReference type="Proteomes" id="UP000034516">
    <property type="component" value="Unassembled WGS sequence"/>
</dbReference>
<proteinExistence type="predicted"/>
<comment type="caution">
    <text evidence="2">The sequence shown here is derived from an EMBL/GenBank/DDBJ whole genome shotgun (WGS) entry which is preliminary data.</text>
</comment>
<dbReference type="EMBL" id="LCCW01000038">
    <property type="protein sequence ID" value="KKS40679.1"/>
    <property type="molecule type" value="Genomic_DNA"/>
</dbReference>
<name>A0A0G0YVR9_9BACT</name>
<evidence type="ECO:0000256" key="1">
    <source>
        <dbReference type="SAM" id="Phobius"/>
    </source>
</evidence>
<gene>
    <name evidence="2" type="ORF">UV02_C0038G0005</name>
</gene>
<sequence>MENIVPQPPKKNNYKKTTTIIIAAMVIVLMGVIAYNLKNTFQTRTENETKNLETVSPDGLPTIFYSYLGTIKSIGENKLEILAAADKNYLKEDKTITVLTNGETVFIKQNKEVDVNKIKPGASGDFYQTTTIGFNDLKVGQEITVIDYKNVKGKDEFTAKRVEVTVK</sequence>
<reference evidence="2 3" key="1">
    <citation type="journal article" date="2015" name="Nature">
        <title>rRNA introns, odd ribosomes, and small enigmatic genomes across a large radiation of phyla.</title>
        <authorList>
            <person name="Brown C.T."/>
            <person name="Hug L.A."/>
            <person name="Thomas B.C."/>
            <person name="Sharon I."/>
            <person name="Castelle C.J."/>
            <person name="Singh A."/>
            <person name="Wilkins M.J."/>
            <person name="Williams K.H."/>
            <person name="Banfield J.F."/>
        </authorList>
    </citation>
    <scope>NUCLEOTIDE SEQUENCE [LARGE SCALE GENOMIC DNA]</scope>
</reference>
<keyword evidence="1" id="KW-1133">Transmembrane helix</keyword>
<keyword evidence="1" id="KW-0472">Membrane</keyword>